<name>A0A4R3I0B1_9GAMM</name>
<evidence type="ECO:0000256" key="6">
    <source>
        <dbReference type="ARBA" id="ARBA00023239"/>
    </source>
</evidence>
<evidence type="ECO:0000256" key="4">
    <source>
        <dbReference type="ARBA" id="ARBA00022631"/>
    </source>
</evidence>
<dbReference type="GO" id="GO:0006144">
    <property type="term" value="P:purine nucleobase metabolic process"/>
    <property type="evidence" value="ECO:0007669"/>
    <property type="project" value="UniProtKB-KW"/>
</dbReference>
<keyword evidence="9" id="KW-1185">Reference proteome</keyword>
<dbReference type="PANTHER" id="PTHR43466:SF1">
    <property type="entry name" value="2-OXO-4-HYDROXY-4-CARBOXY-5-UREIDOIMIDAZOLINE DECARBOXYLASE-RELATED"/>
    <property type="match status" value="1"/>
</dbReference>
<dbReference type="InterPro" id="IPR017595">
    <property type="entry name" value="OHCU_decarboxylase-2"/>
</dbReference>
<gene>
    <name evidence="8" type="ORF">BCF53_1134</name>
</gene>
<evidence type="ECO:0000259" key="7">
    <source>
        <dbReference type="Pfam" id="PF09349"/>
    </source>
</evidence>
<dbReference type="Pfam" id="PF09349">
    <property type="entry name" value="OHCU_decarbox"/>
    <property type="match status" value="1"/>
</dbReference>
<keyword evidence="6" id="KW-0456">Lyase</keyword>
<evidence type="ECO:0000313" key="9">
    <source>
        <dbReference type="Proteomes" id="UP000295793"/>
    </source>
</evidence>
<comment type="caution">
    <text evidence="8">The sequence shown here is derived from an EMBL/GenBank/DDBJ whole genome shotgun (WGS) entry which is preliminary data.</text>
</comment>
<dbReference type="NCBIfam" id="TIGR03180">
    <property type="entry name" value="UraD_2"/>
    <property type="match status" value="1"/>
</dbReference>
<proteinExistence type="predicted"/>
<comment type="catalytic activity">
    <reaction evidence="1">
        <text>5-hydroxy-2-oxo-4-ureido-2,5-dihydro-1H-imidazole-5-carboxylate + H(+) = (S)-allantoin + CO2</text>
        <dbReference type="Rhea" id="RHEA:26301"/>
        <dbReference type="ChEBI" id="CHEBI:15378"/>
        <dbReference type="ChEBI" id="CHEBI:15678"/>
        <dbReference type="ChEBI" id="CHEBI:16526"/>
        <dbReference type="ChEBI" id="CHEBI:58639"/>
        <dbReference type="EC" id="4.1.1.97"/>
    </reaction>
</comment>
<keyword evidence="5" id="KW-0210">Decarboxylase</keyword>
<dbReference type="OrthoDB" id="9800909at2"/>
<dbReference type="Gene3D" id="1.10.3330.10">
    <property type="entry name" value="Oxo-4-hydroxy-4-carboxy-5-ureidoimidazoline decarboxylase"/>
    <property type="match status" value="1"/>
</dbReference>
<dbReference type="AlphaFoldDB" id="A0A4R3I0B1"/>
<dbReference type="EC" id="4.1.1.97" evidence="3"/>
<dbReference type="SUPFAM" id="SSF158694">
    <property type="entry name" value="UraD-Like"/>
    <property type="match status" value="1"/>
</dbReference>
<accession>A0A4R3I0B1</accession>
<dbReference type="GO" id="GO:0051997">
    <property type="term" value="F:2-oxo-4-hydroxy-4-carboxy-5-ureidoimidazoline decarboxylase activity"/>
    <property type="evidence" value="ECO:0007669"/>
    <property type="project" value="UniProtKB-EC"/>
</dbReference>
<dbReference type="NCBIfam" id="NF010372">
    <property type="entry name" value="PRK13798.1"/>
    <property type="match status" value="1"/>
</dbReference>
<organism evidence="8 9">
    <name type="scientific">Reinekea marinisedimentorum</name>
    <dbReference type="NCBI Taxonomy" id="230495"/>
    <lineage>
        <taxon>Bacteria</taxon>
        <taxon>Pseudomonadati</taxon>
        <taxon>Pseudomonadota</taxon>
        <taxon>Gammaproteobacteria</taxon>
        <taxon>Oceanospirillales</taxon>
        <taxon>Saccharospirillaceae</taxon>
        <taxon>Reinekea</taxon>
    </lineage>
</organism>
<comment type="pathway">
    <text evidence="2">Purine metabolism; urate degradation; (S)-allantoin from urate: step 3/3.</text>
</comment>
<evidence type="ECO:0000256" key="5">
    <source>
        <dbReference type="ARBA" id="ARBA00022793"/>
    </source>
</evidence>
<dbReference type="InterPro" id="IPR018020">
    <property type="entry name" value="OHCU_decarboxylase"/>
</dbReference>
<feature type="domain" description="Oxo-4-hydroxy-4-carboxy-5-ureidoimidazoline decarboxylase" evidence="7">
    <location>
        <begin position="7"/>
        <end position="163"/>
    </location>
</feature>
<dbReference type="RefSeq" id="WP_132702400.1">
    <property type="nucleotide sequence ID" value="NZ_SLZR01000013.1"/>
</dbReference>
<dbReference type="Proteomes" id="UP000295793">
    <property type="component" value="Unassembled WGS sequence"/>
</dbReference>
<evidence type="ECO:0000313" key="8">
    <source>
        <dbReference type="EMBL" id="TCS38958.1"/>
    </source>
</evidence>
<protein>
    <recommendedName>
        <fullName evidence="3">2-oxo-4-hydroxy-4-carboxy-5-ureidoimidazoline decarboxylase</fullName>
        <ecNumber evidence="3">4.1.1.97</ecNumber>
    </recommendedName>
</protein>
<reference evidence="8 9" key="1">
    <citation type="submission" date="2019-03" db="EMBL/GenBank/DDBJ databases">
        <title>Genomic Encyclopedia of Archaeal and Bacterial Type Strains, Phase II (KMG-II): from individual species to whole genera.</title>
        <authorList>
            <person name="Goeker M."/>
        </authorList>
    </citation>
    <scope>NUCLEOTIDE SEQUENCE [LARGE SCALE GENOMIC DNA]</scope>
    <source>
        <strain evidence="8 9">DSM 15388</strain>
    </source>
</reference>
<evidence type="ECO:0000256" key="1">
    <source>
        <dbReference type="ARBA" id="ARBA00001163"/>
    </source>
</evidence>
<evidence type="ECO:0000256" key="3">
    <source>
        <dbReference type="ARBA" id="ARBA00012257"/>
    </source>
</evidence>
<evidence type="ECO:0000256" key="2">
    <source>
        <dbReference type="ARBA" id="ARBA00004754"/>
    </source>
</evidence>
<sequence length="167" mass="18653">MTIEQLNALTADELANVLKDCCAAKNWVNGMVSVAPFKSEEILISAANRIWQALNDLDYLSAFEAHPRIGDVTTLKKKYASTQLTAGKEQAGMTLASDCIIERMKELNDAYNEKFGFIFIVCATGKSAGEMLELIEQRINNEYEQEITIAAAEQMKITEIRLKKLLE</sequence>
<dbReference type="PANTHER" id="PTHR43466">
    <property type="entry name" value="2-OXO-4-HYDROXY-4-CARBOXY-5-UREIDOIMIDAZOLINE DECARBOXYLASE-RELATED"/>
    <property type="match status" value="1"/>
</dbReference>
<keyword evidence="4" id="KW-0659">Purine metabolism</keyword>
<dbReference type="GO" id="GO:0019628">
    <property type="term" value="P:urate catabolic process"/>
    <property type="evidence" value="ECO:0007669"/>
    <property type="project" value="TreeGrafter"/>
</dbReference>
<dbReference type="EMBL" id="SLZR01000013">
    <property type="protein sequence ID" value="TCS38958.1"/>
    <property type="molecule type" value="Genomic_DNA"/>
</dbReference>
<dbReference type="InterPro" id="IPR036778">
    <property type="entry name" value="OHCU_decarboxylase_sf"/>
</dbReference>